<evidence type="ECO:0000256" key="3">
    <source>
        <dbReference type="ARBA" id="ARBA00022989"/>
    </source>
</evidence>
<feature type="transmembrane region" description="Helical" evidence="5">
    <location>
        <begin position="247"/>
        <end position="270"/>
    </location>
</feature>
<feature type="transmembrane region" description="Helical" evidence="5">
    <location>
        <begin position="12"/>
        <end position="30"/>
    </location>
</feature>
<gene>
    <name evidence="6" type="ORF">QE152_g36947</name>
</gene>
<comment type="caution">
    <text evidence="6">The sequence shown here is derived from an EMBL/GenBank/DDBJ whole genome shotgun (WGS) entry which is preliminary data.</text>
</comment>
<feature type="transmembrane region" description="Helical" evidence="5">
    <location>
        <begin position="78"/>
        <end position="96"/>
    </location>
</feature>
<feature type="transmembrane region" description="Helical" evidence="5">
    <location>
        <begin position="175"/>
        <end position="193"/>
    </location>
</feature>
<accession>A0AAW1IBP6</accession>
<feature type="transmembrane region" description="Helical" evidence="5">
    <location>
        <begin position="103"/>
        <end position="121"/>
    </location>
</feature>
<dbReference type="GO" id="GO:0072659">
    <property type="term" value="P:protein localization to plasma membrane"/>
    <property type="evidence" value="ECO:0007669"/>
    <property type="project" value="TreeGrafter"/>
</dbReference>
<evidence type="ECO:0000313" key="7">
    <source>
        <dbReference type="Proteomes" id="UP001458880"/>
    </source>
</evidence>
<sequence length="325" mass="36749">MLGLVFSKFGYSLMDVGVGLFVYANAIVAPEIRMRESSLKKSFIDTVPLIILGIGRYVATTLTDYNVSITEYGKHWNFFITLAFTRIISSFLLIYLPIKFSAIYGIAMLVFHEMLLQHGLAQYVMGTASRSNFFSANREGIVSTLGFVGLYFLSISMGIWMNLKEKGTNYNRSSLLIKFIIVCAVLLPATFTLEQHFGVSRRLANSAYCVWILFLGIFVTALFYLAELFQKFLYEKCGFANHITVPFLFDAINYNGLIYFLLANILTGFVNMSCDTMFVDATTSLFILICYVCITSIAASFMYVQRINLKVIVSFLTKPKRKSMI</sequence>
<organism evidence="6 7">
    <name type="scientific">Popillia japonica</name>
    <name type="common">Japanese beetle</name>
    <dbReference type="NCBI Taxonomy" id="7064"/>
    <lineage>
        <taxon>Eukaryota</taxon>
        <taxon>Metazoa</taxon>
        <taxon>Ecdysozoa</taxon>
        <taxon>Arthropoda</taxon>
        <taxon>Hexapoda</taxon>
        <taxon>Insecta</taxon>
        <taxon>Pterygota</taxon>
        <taxon>Neoptera</taxon>
        <taxon>Endopterygota</taxon>
        <taxon>Coleoptera</taxon>
        <taxon>Polyphaga</taxon>
        <taxon>Scarabaeiformia</taxon>
        <taxon>Scarabaeidae</taxon>
        <taxon>Rutelinae</taxon>
        <taxon>Popillia</taxon>
    </lineage>
</organism>
<feature type="transmembrane region" description="Helical" evidence="5">
    <location>
        <begin position="141"/>
        <end position="163"/>
    </location>
</feature>
<evidence type="ECO:0000313" key="6">
    <source>
        <dbReference type="EMBL" id="KAK9686778.1"/>
    </source>
</evidence>
<evidence type="ECO:0000256" key="5">
    <source>
        <dbReference type="SAM" id="Phobius"/>
    </source>
</evidence>
<keyword evidence="3 5" id="KW-1133">Transmembrane helix</keyword>
<dbReference type="Pfam" id="PF06423">
    <property type="entry name" value="GWT1"/>
    <property type="match status" value="1"/>
</dbReference>
<keyword evidence="7" id="KW-1185">Reference proteome</keyword>
<evidence type="ECO:0000256" key="2">
    <source>
        <dbReference type="ARBA" id="ARBA00022692"/>
    </source>
</evidence>
<feature type="transmembrane region" description="Helical" evidence="5">
    <location>
        <begin position="42"/>
        <end position="58"/>
    </location>
</feature>
<dbReference type="AlphaFoldDB" id="A0AAW1IBP6"/>
<dbReference type="GO" id="GO:0006506">
    <property type="term" value="P:GPI anchor biosynthetic process"/>
    <property type="evidence" value="ECO:0007669"/>
    <property type="project" value="InterPro"/>
</dbReference>
<keyword evidence="4 5" id="KW-0472">Membrane</keyword>
<reference evidence="6 7" key="1">
    <citation type="journal article" date="2024" name="BMC Genomics">
        <title>De novo assembly and annotation of Popillia japonica's genome with initial clues to its potential as an invasive pest.</title>
        <authorList>
            <person name="Cucini C."/>
            <person name="Boschi S."/>
            <person name="Funari R."/>
            <person name="Cardaioli E."/>
            <person name="Iannotti N."/>
            <person name="Marturano G."/>
            <person name="Paoli F."/>
            <person name="Bruttini M."/>
            <person name="Carapelli A."/>
            <person name="Frati F."/>
            <person name="Nardi F."/>
        </authorList>
    </citation>
    <scope>NUCLEOTIDE SEQUENCE [LARGE SCALE GENOMIC DNA]</scope>
    <source>
        <strain evidence="6">DMR45628</strain>
    </source>
</reference>
<dbReference type="InterPro" id="IPR009447">
    <property type="entry name" value="PIGW/GWT1"/>
</dbReference>
<feature type="transmembrane region" description="Helical" evidence="5">
    <location>
        <begin position="205"/>
        <end position="226"/>
    </location>
</feature>
<dbReference type="PANTHER" id="PTHR20661">
    <property type="entry name" value="PHOSPHATIDYLINOSITOL-GLYCAN BIOSYNTHESIS CLASS W PROTEIN"/>
    <property type="match status" value="1"/>
</dbReference>
<proteinExistence type="predicted"/>
<dbReference type="Proteomes" id="UP001458880">
    <property type="component" value="Unassembled WGS sequence"/>
</dbReference>
<dbReference type="PANTHER" id="PTHR20661:SF0">
    <property type="entry name" value="PHOSPHATIDYLINOSITOL-GLYCAN BIOSYNTHESIS CLASS W PROTEIN"/>
    <property type="match status" value="1"/>
</dbReference>
<dbReference type="GO" id="GO:0005783">
    <property type="term" value="C:endoplasmic reticulum"/>
    <property type="evidence" value="ECO:0007669"/>
    <property type="project" value="TreeGrafter"/>
</dbReference>
<evidence type="ECO:0000256" key="4">
    <source>
        <dbReference type="ARBA" id="ARBA00023136"/>
    </source>
</evidence>
<keyword evidence="2 5" id="KW-0812">Transmembrane</keyword>
<name>A0AAW1IBP6_POPJA</name>
<dbReference type="EMBL" id="JASPKY010000685">
    <property type="protein sequence ID" value="KAK9686778.1"/>
    <property type="molecule type" value="Genomic_DNA"/>
</dbReference>
<dbReference type="GO" id="GO:0032216">
    <property type="term" value="F:glucosaminyl-phosphatidylinositol O-acyltransferase activity"/>
    <property type="evidence" value="ECO:0007669"/>
    <property type="project" value="TreeGrafter"/>
</dbReference>
<feature type="transmembrane region" description="Helical" evidence="5">
    <location>
        <begin position="282"/>
        <end position="304"/>
    </location>
</feature>
<evidence type="ECO:0000256" key="1">
    <source>
        <dbReference type="ARBA" id="ARBA00004141"/>
    </source>
</evidence>
<dbReference type="GO" id="GO:0016020">
    <property type="term" value="C:membrane"/>
    <property type="evidence" value="ECO:0007669"/>
    <property type="project" value="UniProtKB-SubCell"/>
</dbReference>
<protein>
    <submittedName>
        <fullName evidence="6">GWT1</fullName>
    </submittedName>
</protein>
<comment type="subcellular location">
    <subcellularLocation>
        <location evidence="1">Membrane</location>
        <topology evidence="1">Multi-pass membrane protein</topology>
    </subcellularLocation>
</comment>